<reference evidence="2 3" key="1">
    <citation type="submission" date="2015-10" db="EMBL/GenBank/DDBJ databases">
        <title>Draft genome sequence of Streptomyces longwoodensis DSM 41677, type strain for the species Streptomyces longwoodensis.</title>
        <authorList>
            <person name="Ruckert C."/>
            <person name="Winkler A."/>
            <person name="Kalinowski J."/>
            <person name="Kampfer P."/>
            <person name="Glaeser S."/>
        </authorList>
    </citation>
    <scope>NUCLEOTIDE SEQUENCE [LARGE SCALE GENOMIC DNA]</scope>
    <source>
        <strain evidence="2 3">DSM 41677</strain>
    </source>
</reference>
<evidence type="ECO:0000313" key="3">
    <source>
        <dbReference type="Proteomes" id="UP000053271"/>
    </source>
</evidence>
<dbReference type="RefSeq" id="WP_067240032.1">
    <property type="nucleotide sequence ID" value="NZ_KQ948561.1"/>
</dbReference>
<organism evidence="2 3">
    <name type="scientific">Streptomyces longwoodensis</name>
    <dbReference type="NCBI Taxonomy" id="68231"/>
    <lineage>
        <taxon>Bacteria</taxon>
        <taxon>Bacillati</taxon>
        <taxon>Actinomycetota</taxon>
        <taxon>Actinomycetes</taxon>
        <taxon>Kitasatosporales</taxon>
        <taxon>Streptomycetaceae</taxon>
        <taxon>Streptomyces</taxon>
    </lineage>
</organism>
<feature type="region of interest" description="Disordered" evidence="1">
    <location>
        <begin position="134"/>
        <end position="159"/>
    </location>
</feature>
<protein>
    <submittedName>
        <fullName evidence="2">Uncharacterized protein</fullName>
    </submittedName>
</protein>
<dbReference type="STRING" id="68231.AQJ30_29670"/>
<dbReference type="Pfam" id="PF19457">
    <property type="entry name" value="DUF5994"/>
    <property type="match status" value="1"/>
</dbReference>
<accession>A0A101QR11</accession>
<dbReference type="AlphaFoldDB" id="A0A101QR11"/>
<dbReference type="Proteomes" id="UP000053271">
    <property type="component" value="Unassembled WGS sequence"/>
</dbReference>
<sequence>MSVTIHRRTPGPRVPPLPVRLSLTPAPGGLDGVWWPRSRALTRELPGLTAALDGPWGRVTEVVISPACWPVVPHWVSVRGRTVRVDSATGTQDPHRLTLKCAHGRRDVLVIPPEAGAQRARRLLAEGLVGVPDPERTAERAGARDVRQAPGADDSAVPFRVPRCGLARVSDRRPGR</sequence>
<evidence type="ECO:0000313" key="2">
    <source>
        <dbReference type="EMBL" id="KUN34460.1"/>
    </source>
</evidence>
<feature type="compositionally biased region" description="Basic and acidic residues" evidence="1">
    <location>
        <begin position="134"/>
        <end position="147"/>
    </location>
</feature>
<name>A0A101QR11_9ACTN</name>
<gene>
    <name evidence="2" type="ORF">AQJ30_29670</name>
</gene>
<dbReference type="EMBL" id="LMWS01000039">
    <property type="protein sequence ID" value="KUN34460.1"/>
    <property type="molecule type" value="Genomic_DNA"/>
</dbReference>
<evidence type="ECO:0000256" key="1">
    <source>
        <dbReference type="SAM" id="MobiDB-lite"/>
    </source>
</evidence>
<keyword evidence="3" id="KW-1185">Reference proteome</keyword>
<dbReference type="InterPro" id="IPR046036">
    <property type="entry name" value="DUF5994"/>
</dbReference>
<dbReference type="GeneID" id="91428747"/>
<proteinExistence type="predicted"/>
<comment type="caution">
    <text evidence="2">The sequence shown here is derived from an EMBL/GenBank/DDBJ whole genome shotgun (WGS) entry which is preliminary data.</text>
</comment>